<gene>
    <name evidence="1" type="ORF">TPC1_30034</name>
</gene>
<dbReference type="EMBL" id="GDID01006135">
    <property type="protein sequence ID" value="JAP90471.1"/>
    <property type="molecule type" value="Transcribed_RNA"/>
</dbReference>
<protein>
    <submittedName>
        <fullName evidence="1">Uncharacterized protein</fullName>
    </submittedName>
</protein>
<name>A0A146K4H0_9EUKA</name>
<reference evidence="1" key="1">
    <citation type="submission" date="2015-07" db="EMBL/GenBank/DDBJ databases">
        <title>Adaptation to a free-living lifestyle via gene acquisitions in the diplomonad Trepomonas sp. PC1.</title>
        <authorList>
            <person name="Xu F."/>
            <person name="Jerlstrom-Hultqvist J."/>
            <person name="Kolisko M."/>
            <person name="Simpson A.G.B."/>
            <person name="Roger A.J."/>
            <person name="Svard S.G."/>
            <person name="Andersson J.O."/>
        </authorList>
    </citation>
    <scope>NUCLEOTIDE SEQUENCE</scope>
    <source>
        <strain evidence="1">PC1</strain>
    </source>
</reference>
<feature type="non-terminal residue" evidence="1">
    <location>
        <position position="1"/>
    </location>
</feature>
<sequence length="1266" mass="148001">LNLNTLKKQVKSKEKQQIIKQLIEVVQKIPQLTSIQDKIPQQLIQQLFPILVEHFDQNESNQPVVIKLFTNLFPMLQDLLTNELMVKYLNSKPMDIESFCYFVLQVIKSERFAEFYNMIPEILQMLYNQPQTSLEVRNCIDILFQKFVQYSIQSSVNMLQTEDYLKLALGHRNELNQFQTRQLVFSLEDEDFKHTIANQLPIDEHRSIQPMNCKIDELLLQKQLTASALCQIFYKIDKANAHQLMSLHQHLRLVQLTDQEVLVEKLQFFVQKIQVDEVQLSNFYVIGCIQLLKQINMWSNVPAEVFEQFITKIKKVFQNRLNIAVCVGQIAEMDKFQLTNAADCYRLSQVKDQDQLQLGILFNVFNQINDAYCKNQVIQLPIDSVNNVLTIYHMVVKQDIQFIKDYLQLLKHQDDKNEGNFREQFQKLVKFVMQAHFDLNENQMIEGTKISKRTQQQFDVVNWLISKCCKFRHLDVLSDLIKYILIILLSNISEQQKTRNTQIKFELFMHFYKDQPEQFKTMLNFLCIGMKHQQSVMSNESGSEYDFKPDVSVKDSTSESNIGFITSIFDTLPSLPDNVAQIIVQAAINYMNINNEETILSISMFGLQAEFLNLINYSKKGKINQHHTLQIIHKLQLIQTISYVSPNAEFRTLDTTVEQQFIFSVIHGETERAKNMKAMIVDFDPFNSISNYKELVADQKCYDLYISNIYSVFKLIDDFKIEAVTLSKNLQYLFEIYTEHQTNVKKEFVQLLTLIVSDSFIGKVSEANQMLVQQCVFVLAQKYYHGEMLFDLGPELPQQLESLFKQIFTATQFRNIQMYMLQELQMSCCLLNNKGFLQILLKVIKQTTASETFKNKLCSYEDIQKSLDNVYFTVNSQLSSQNLASYQSFLDSTQLFLQLFTDDEHVFSLLRNLLKNLVNQHQTQGLPAFLSCVTQKPTICNADFLKMVAETFSELQAAVVLQNINQILRYCDQIFDLDPLLTFEVVFQVTLKVEVADPQNAQMLQKIDDLSQKSTSELIERVCTFLTGFQATYQQIRVKQTWLLQLLIQKITNQKEKVKAIKALIGKVDETQSLENQMRVVAICKLSTCFGEDLLQEINQMYAVVSGNITCLIPLVSFMFEFLRTDCCYKLVDQALFQFTDSKQQVQCLFDYSNQQDSWQIDLSQPVSDYQIAQEDLEQKLFLTTLVLLKQFNDQFNHENVMKIYRKMLSQPKSVQRQQVLVWFYSYRYDREYLKEVFTETMNALLLEPEIFKEYLIAVKEICQLQ</sequence>
<accession>A0A146K4H0</accession>
<proteinExistence type="predicted"/>
<organism evidence="1">
    <name type="scientific">Trepomonas sp. PC1</name>
    <dbReference type="NCBI Taxonomy" id="1076344"/>
    <lineage>
        <taxon>Eukaryota</taxon>
        <taxon>Metamonada</taxon>
        <taxon>Diplomonadida</taxon>
        <taxon>Hexamitidae</taxon>
        <taxon>Hexamitinae</taxon>
        <taxon>Trepomonas</taxon>
    </lineage>
</organism>
<dbReference type="AlphaFoldDB" id="A0A146K4H0"/>
<evidence type="ECO:0000313" key="1">
    <source>
        <dbReference type="EMBL" id="JAP90471.1"/>
    </source>
</evidence>